<evidence type="ECO:0000313" key="1">
    <source>
        <dbReference type="EMBL" id="KOG27712.1"/>
    </source>
</evidence>
<reference evidence="2" key="1">
    <citation type="submission" date="2015-07" db="EMBL/GenBank/DDBJ databases">
        <authorList>
            <person name="Ju K.-S."/>
            <person name="Doroghazi J.R."/>
            <person name="Metcalf W.W."/>
        </authorList>
    </citation>
    <scope>NUCLEOTIDE SEQUENCE [LARGE SCALE GENOMIC DNA]</scope>
    <source>
        <strain evidence="2">NRRL 2290</strain>
    </source>
</reference>
<sequence length="151" mass="16393">MAVEHTLRSNFVFAPPEENPAAWQASLETFRDALARAFPDAFLETNTSSLRDVPVLDFEIEAETDLFVTGTAAMPAPDYAHISIIDVTAHAAALFAQWLRDSYVPSPASVRFLSSFVMENGDEAPWPLPPTGDATEIESVMRSHLAAAGAE</sequence>
<protein>
    <submittedName>
        <fullName evidence="1">Uncharacterized protein</fullName>
    </submittedName>
</protein>
<gene>
    <name evidence="1" type="ORF">ADK37_40620</name>
</gene>
<dbReference type="AlphaFoldDB" id="A0A0L8KP77"/>
<dbReference type="OrthoDB" id="4198022at2"/>
<dbReference type="EMBL" id="LGUS01000242">
    <property type="protein sequence ID" value="KOG27712.1"/>
    <property type="molecule type" value="Genomic_DNA"/>
</dbReference>
<dbReference type="Proteomes" id="UP000037251">
    <property type="component" value="Unassembled WGS sequence"/>
</dbReference>
<evidence type="ECO:0000313" key="2">
    <source>
        <dbReference type="Proteomes" id="UP000037251"/>
    </source>
</evidence>
<keyword evidence="2" id="KW-1185">Reference proteome</keyword>
<name>A0A0L8KP77_9ACTN</name>
<accession>A0A0L8KP77</accession>
<dbReference type="PATRIC" id="fig|67356.5.peg.8701"/>
<comment type="caution">
    <text evidence="1">The sequence shown here is derived from an EMBL/GenBank/DDBJ whole genome shotgun (WGS) entry which is preliminary data.</text>
</comment>
<dbReference type="eggNOG" id="ENOG5031NBF">
    <property type="taxonomic scope" value="Bacteria"/>
</dbReference>
<dbReference type="STRING" id="67356.AQJ84_10610"/>
<proteinExistence type="predicted"/>
<dbReference type="RefSeq" id="WP_030039167.1">
    <property type="nucleotide sequence ID" value="NZ_KL575592.1"/>
</dbReference>
<organism evidence="1 2">
    <name type="scientific">Streptomyces resistomycificus</name>
    <dbReference type="NCBI Taxonomy" id="67356"/>
    <lineage>
        <taxon>Bacteria</taxon>
        <taxon>Bacillati</taxon>
        <taxon>Actinomycetota</taxon>
        <taxon>Actinomycetes</taxon>
        <taxon>Kitasatosporales</taxon>
        <taxon>Streptomycetaceae</taxon>
        <taxon>Streptomyces</taxon>
        <taxon>Streptomyces aurantiacus group</taxon>
    </lineage>
</organism>